<protein>
    <submittedName>
        <fullName evidence="1">Uncharacterized protein</fullName>
    </submittedName>
</protein>
<accession>A0ABU8UY95</accession>
<gene>
    <name evidence="1" type="ORF">QCL97_003765</name>
</gene>
<proteinExistence type="predicted"/>
<evidence type="ECO:0000313" key="2">
    <source>
        <dbReference type="Proteomes" id="UP001224516"/>
    </source>
</evidence>
<organism evidence="1 2">
    <name type="scientific">Chromobacterium amazonense</name>
    <dbReference type="NCBI Taxonomy" id="1382803"/>
    <lineage>
        <taxon>Bacteria</taxon>
        <taxon>Pseudomonadati</taxon>
        <taxon>Pseudomonadota</taxon>
        <taxon>Betaproteobacteria</taxon>
        <taxon>Neisseriales</taxon>
        <taxon>Chromobacteriaceae</taxon>
        <taxon>Chromobacterium</taxon>
    </lineage>
</organism>
<dbReference type="Proteomes" id="UP001224516">
    <property type="component" value="Unassembled WGS sequence"/>
</dbReference>
<evidence type="ECO:0000313" key="1">
    <source>
        <dbReference type="EMBL" id="MEJ8673832.1"/>
    </source>
</evidence>
<dbReference type="RefSeq" id="WP_307912092.1">
    <property type="nucleotide sequence ID" value="NZ_JAVFJF020000004.1"/>
</dbReference>
<comment type="caution">
    <text evidence="1">The sequence shown here is derived from an EMBL/GenBank/DDBJ whole genome shotgun (WGS) entry which is preliminary data.</text>
</comment>
<dbReference type="EMBL" id="JAVFJF020000004">
    <property type="protein sequence ID" value="MEJ8673832.1"/>
    <property type="molecule type" value="Genomic_DNA"/>
</dbReference>
<sequence length="71" mass="7876">MKTSHVLLSNPSGKPRLFDSALCAQAGREMPVNRLAWADFSASQQTTMVLVLFEDAGWIRTGQIERARAIE</sequence>
<name>A0ABU8UY95_9NEIS</name>
<reference evidence="1 2" key="1">
    <citation type="submission" date="2023-12" db="EMBL/GenBank/DDBJ databases">
        <title>Evaluation and characterization of a potential secondary metabolite violacein from indigenous Chromobacterium amazonense SAM215.</title>
        <authorList>
            <person name="Tarafdar M.R."/>
            <person name="Abedin S.M."/>
            <person name="Atiqua A."/>
            <person name="Saha A."/>
            <person name="Khan S.N."/>
        </authorList>
    </citation>
    <scope>NUCLEOTIDE SEQUENCE [LARGE SCALE GENOMIC DNA]</scope>
    <source>
        <strain evidence="1 2">SAM215</strain>
    </source>
</reference>
<keyword evidence="2" id="KW-1185">Reference proteome</keyword>